<dbReference type="Gene3D" id="3.40.50.300">
    <property type="entry name" value="P-loop containing nucleotide triphosphate hydrolases"/>
    <property type="match status" value="2"/>
</dbReference>
<feature type="coiled-coil region" evidence="4">
    <location>
        <begin position="814"/>
        <end position="872"/>
    </location>
</feature>
<protein>
    <recommendedName>
        <fullName evidence="3">Nuclease SbcCD subunit C</fullName>
    </recommendedName>
</protein>
<dbReference type="SUPFAM" id="SSF52540">
    <property type="entry name" value="P-loop containing nucleoside triphosphate hydrolases"/>
    <property type="match status" value="2"/>
</dbReference>
<feature type="coiled-coil region" evidence="4">
    <location>
        <begin position="621"/>
        <end position="711"/>
    </location>
</feature>
<evidence type="ECO:0000259" key="5">
    <source>
        <dbReference type="Pfam" id="PF13476"/>
    </source>
</evidence>
<sequence>MRPLKLTVSAFGPYAGTVVMDLEKLGRQGLYLITGDTGAGKTTIFDAITYALYGEPSGENRDPSMFRSKYAQPETPTEVELVFSYGGKTYTVRRNPEYERPAKRGGGTTTQKAEAELHLPDGRLVTRAREVNQEIIRIIGLNRSQFSQIAMIAQGDFLKLLVADTRSRQEIFREIFKTRYYMVFQERMKGEAGKLQRECEDARASVQQYIGGAVCREDHPLQPQLQKAQAGDLPFQETVELMEQLIFQDKEEDRQYQETLDQLDGALKETAALLGQAEAAQQTRKQLEAARNSREALLPQVAAAQAALEREQEKRPQQERLTGERAALEAELPRYQELSEKENAHTTLAGRIAALGQEQERRLQLQERQARELDTWKGEQAALDQAEVEKERLLQQQKQAKDRKNALLSLKEEMQAWQTYGQQIQDRQRQCEQLNRQQEALSAQVLQQKATLQASRATWEATEGLEAEKQTQIHQQERAWEKQKALRDVGTLLKNCTEAREHLRDAQKGYEQAQAQAERLEQVYRQKNRAFLDEQAGVLAQSLEEGKPCPVCGSLHHPAPAQLSTGAPTEAELEAAKADMETARQAAQEKSLSAGQKKAALEEREKQLLTQMAAYVDTPALETAEQQLAACQAEVQRELAQLHQKLLELEGQLTHREELKGEIQRQEEALTALTERQEQVKESITQAEVAQSSLQGQREQLEGNLRRQIQEQLESCTWEEAPERIPLELGHLEGTLAHIAAQMRDVEGKISRKQELNAQIPQRERNLRDLEQSVSKLREDQVAAQSRKEELAGQIQTLRAQLHYPDARTARQKLEALGVEMQGLTKALKDAEAMAEARRTELARADATIEELTQLLENSQEVDVEVQQARSRALSEQRSQAVEAQKKVHTRIVTNTTALQNMQGKAAKLKELETRYTWMRALSDTVNGTLSGKEKIALETYIQMTFFDRILQRANLRLLVMSGGQYELKRRREAENYRSQSGLELDVIDHYNGSERSVKSLSGGESFKASLSLALGLSDEVQSAAGGIRLDTMFVDEGFGSLDEESLQQAIRALSGLTEGSRLVGIISHVAELKEKIEKQIVVTKDKTGGSRVEIVV</sequence>
<reference evidence="6" key="2">
    <citation type="submission" date="2021-04" db="EMBL/GenBank/DDBJ databases">
        <authorList>
            <person name="Gilroy R."/>
        </authorList>
    </citation>
    <scope>NUCLEOTIDE SEQUENCE</scope>
    <source>
        <strain evidence="6">ChiBcec16_6824</strain>
    </source>
</reference>
<feature type="coiled-coil region" evidence="4">
    <location>
        <begin position="383"/>
        <end position="451"/>
    </location>
</feature>
<dbReference type="InterPro" id="IPR038729">
    <property type="entry name" value="Rad50/SbcC_AAA"/>
</dbReference>
<feature type="domain" description="Rad50/SbcC-type AAA" evidence="5">
    <location>
        <begin position="5"/>
        <end position="270"/>
    </location>
</feature>
<dbReference type="EMBL" id="DXDX01000076">
    <property type="protein sequence ID" value="HIY21088.1"/>
    <property type="molecule type" value="Genomic_DNA"/>
</dbReference>
<reference evidence="6" key="1">
    <citation type="journal article" date="2021" name="PeerJ">
        <title>Extensive microbial diversity within the chicken gut microbiome revealed by metagenomics and culture.</title>
        <authorList>
            <person name="Gilroy R."/>
            <person name="Ravi A."/>
            <person name="Getino M."/>
            <person name="Pursley I."/>
            <person name="Horton D.L."/>
            <person name="Alikhan N.F."/>
            <person name="Baker D."/>
            <person name="Gharbi K."/>
            <person name="Hall N."/>
            <person name="Watson M."/>
            <person name="Adriaenssens E.M."/>
            <person name="Foster-Nyarko E."/>
            <person name="Jarju S."/>
            <person name="Secka A."/>
            <person name="Antonio M."/>
            <person name="Oren A."/>
            <person name="Chaudhuri R.R."/>
            <person name="La Ragione R."/>
            <person name="Hildebrand F."/>
            <person name="Pallen M.J."/>
        </authorList>
    </citation>
    <scope>NUCLEOTIDE SEQUENCE</scope>
    <source>
        <strain evidence="6">ChiBcec16_6824</strain>
    </source>
</reference>
<gene>
    <name evidence="6" type="ORF">H9841_04185</name>
</gene>
<comment type="subunit">
    <text evidence="2">Heterodimer of SbcC and SbcD.</text>
</comment>
<organism evidence="6 7">
    <name type="scientific">Candidatus Flavonifractor merdigallinarum</name>
    <dbReference type="NCBI Taxonomy" id="2838589"/>
    <lineage>
        <taxon>Bacteria</taxon>
        <taxon>Bacillati</taxon>
        <taxon>Bacillota</taxon>
        <taxon>Clostridia</taxon>
        <taxon>Eubacteriales</taxon>
        <taxon>Oscillospiraceae</taxon>
        <taxon>Flavonifractor</taxon>
    </lineage>
</organism>
<comment type="similarity">
    <text evidence="1">Belongs to the SMC family. SbcC subfamily.</text>
</comment>
<dbReference type="GO" id="GO:0016887">
    <property type="term" value="F:ATP hydrolysis activity"/>
    <property type="evidence" value="ECO:0007669"/>
    <property type="project" value="InterPro"/>
</dbReference>
<name>A0A9D1Y889_9FIRM</name>
<evidence type="ECO:0000256" key="2">
    <source>
        <dbReference type="ARBA" id="ARBA00011322"/>
    </source>
</evidence>
<keyword evidence="4" id="KW-0175">Coiled coil</keyword>
<dbReference type="GO" id="GO:0006302">
    <property type="term" value="P:double-strand break repair"/>
    <property type="evidence" value="ECO:0007669"/>
    <property type="project" value="InterPro"/>
</dbReference>
<evidence type="ECO:0000256" key="1">
    <source>
        <dbReference type="ARBA" id="ARBA00006930"/>
    </source>
</evidence>
<dbReference type="InterPro" id="IPR027417">
    <property type="entry name" value="P-loop_NTPase"/>
</dbReference>
<dbReference type="PANTHER" id="PTHR32114">
    <property type="entry name" value="ABC TRANSPORTER ABCH.3"/>
    <property type="match status" value="1"/>
</dbReference>
<evidence type="ECO:0000256" key="3">
    <source>
        <dbReference type="ARBA" id="ARBA00013368"/>
    </source>
</evidence>
<evidence type="ECO:0000313" key="7">
    <source>
        <dbReference type="Proteomes" id="UP000823868"/>
    </source>
</evidence>
<dbReference type="AlphaFoldDB" id="A0A9D1Y889"/>
<dbReference type="Pfam" id="PF13476">
    <property type="entry name" value="AAA_23"/>
    <property type="match status" value="1"/>
</dbReference>
<feature type="coiled-coil region" evidence="4">
    <location>
        <begin position="496"/>
        <end position="530"/>
    </location>
</feature>
<dbReference type="Proteomes" id="UP000823868">
    <property type="component" value="Unassembled WGS sequence"/>
</dbReference>
<dbReference type="PANTHER" id="PTHR32114:SF2">
    <property type="entry name" value="ABC TRANSPORTER ABCH.3"/>
    <property type="match status" value="1"/>
</dbReference>
<evidence type="ECO:0000313" key="6">
    <source>
        <dbReference type="EMBL" id="HIY21088.1"/>
    </source>
</evidence>
<evidence type="ECO:0000256" key="4">
    <source>
        <dbReference type="SAM" id="Coils"/>
    </source>
</evidence>
<dbReference type="Pfam" id="PF13558">
    <property type="entry name" value="SbcC_Walker_B"/>
    <property type="match status" value="1"/>
</dbReference>
<feature type="coiled-coil region" evidence="4">
    <location>
        <begin position="753"/>
        <end position="787"/>
    </location>
</feature>
<feature type="coiled-coil region" evidence="4">
    <location>
        <begin position="270"/>
        <end position="338"/>
    </location>
</feature>
<comment type="caution">
    <text evidence="6">The sequence shown here is derived from an EMBL/GenBank/DDBJ whole genome shotgun (WGS) entry which is preliminary data.</text>
</comment>
<proteinExistence type="inferred from homology"/>
<accession>A0A9D1Y889</accession>